<sequence>MGFVVGLIVGFTINEFLRTNQRNLSKKDSKTDERENHHNVQLRTDIIDISTSPTERIHQLQEEFDLLTMNPLIKLEKYKDILQEEIKSEIDYLDDFTENLKLFIQQEEAILVNGSNEDTLTLMNILLIN</sequence>
<organism evidence="1 2">
    <name type="scientific">Funneliformis caledonium</name>
    <dbReference type="NCBI Taxonomy" id="1117310"/>
    <lineage>
        <taxon>Eukaryota</taxon>
        <taxon>Fungi</taxon>
        <taxon>Fungi incertae sedis</taxon>
        <taxon>Mucoromycota</taxon>
        <taxon>Glomeromycotina</taxon>
        <taxon>Glomeromycetes</taxon>
        <taxon>Glomerales</taxon>
        <taxon>Glomeraceae</taxon>
        <taxon>Funneliformis</taxon>
    </lineage>
</organism>
<reference evidence="1" key="1">
    <citation type="submission" date="2021-06" db="EMBL/GenBank/DDBJ databases">
        <authorList>
            <person name="Kallberg Y."/>
            <person name="Tangrot J."/>
            <person name="Rosling A."/>
        </authorList>
    </citation>
    <scope>NUCLEOTIDE SEQUENCE</scope>
    <source>
        <strain evidence="1">UK204</strain>
    </source>
</reference>
<dbReference type="AlphaFoldDB" id="A0A9N9N386"/>
<comment type="caution">
    <text evidence="1">The sequence shown here is derived from an EMBL/GenBank/DDBJ whole genome shotgun (WGS) entry which is preliminary data.</text>
</comment>
<name>A0A9N9N386_9GLOM</name>
<evidence type="ECO:0000313" key="1">
    <source>
        <dbReference type="EMBL" id="CAG8699605.1"/>
    </source>
</evidence>
<gene>
    <name evidence="1" type="ORF">FCALED_LOCUS13407</name>
</gene>
<protein>
    <submittedName>
        <fullName evidence="1">3125_t:CDS:1</fullName>
    </submittedName>
</protein>
<accession>A0A9N9N386</accession>
<dbReference type="EMBL" id="CAJVPQ010007705">
    <property type="protein sequence ID" value="CAG8699605.1"/>
    <property type="molecule type" value="Genomic_DNA"/>
</dbReference>
<dbReference type="Proteomes" id="UP000789570">
    <property type="component" value="Unassembled WGS sequence"/>
</dbReference>
<proteinExistence type="predicted"/>
<keyword evidence="2" id="KW-1185">Reference proteome</keyword>
<evidence type="ECO:0000313" key="2">
    <source>
        <dbReference type="Proteomes" id="UP000789570"/>
    </source>
</evidence>